<sequence length="497" mass="56351">MTDTHVGDEATDLDQPAEDHDLGRMPGPDGGPRLANVWVYRGRAYDLTEWISKHPGGEFFIGRTKNRDITSIIGSYHRDPEKIERMLQKYALDRDAVVEDIHPKANAPDFLFRENFDSWRDTPHFRFDDKNDLLHRIKARLKEPELAARLKRMDTVFNVVVIGLVVAYFAVQGLRLFDTSWMPLPAFVVAMVVLRCGIAGYGHYAIHRPQKGLTKAFVSAFDVNYVALSFVTADGHALLHHPHTQSEVDIKKNVFTFMMDLPRWFRVPIHTVHKFGHTATGMVVRLLEICKLTRQVGIADMYGSWKGGLPHFIGAFGVRALLISELVIFIAMGDVWAWVLQFVATLWFSTFLIVASHDFDTDAHEHPDIDTDDWAVDQLEKAYDLKIVGNRYIDCFLSAGLSSHRVHHVLPFQRSGFANIATEDVVREESAAFGVEWLPAKSFVTDRLPKQCRVYLGSRSRPAQEHGWGFFREHFSPAALKTCADYTIKGFTGLGTV</sequence>
<dbReference type="Pfam" id="PF00173">
    <property type="entry name" value="Cyt-b5"/>
    <property type="match status" value="1"/>
</dbReference>
<dbReference type="Pfam" id="PF00487">
    <property type="entry name" value="FA_desaturase"/>
    <property type="match status" value="1"/>
</dbReference>
<dbReference type="RefSeq" id="WP_099382781.1">
    <property type="nucleotide sequence ID" value="NZ_PEBD01000008.1"/>
</dbReference>
<keyword evidence="2" id="KW-1133">Transmembrane helix</keyword>
<name>A0A2G3PLX2_WILMA</name>
<proteinExistence type="predicted"/>
<feature type="domain" description="Cytochrome b5 heme-binding" evidence="3">
    <location>
        <begin position="39"/>
        <end position="96"/>
    </location>
</feature>
<dbReference type="InterPro" id="IPR036400">
    <property type="entry name" value="Cyt_B5-like_heme/steroid_sf"/>
</dbReference>
<dbReference type="GO" id="GO:0042759">
    <property type="term" value="P:long-chain fatty acid biosynthetic process"/>
    <property type="evidence" value="ECO:0007669"/>
    <property type="project" value="UniProtKB-ARBA"/>
</dbReference>
<dbReference type="InterPro" id="IPR001199">
    <property type="entry name" value="Cyt_B5-like_heme/steroid-bd"/>
</dbReference>
<feature type="transmembrane region" description="Helical" evidence="2">
    <location>
        <begin position="336"/>
        <end position="355"/>
    </location>
</feature>
<dbReference type="Gene3D" id="3.10.120.10">
    <property type="entry name" value="Cytochrome b5-like heme/steroid binding domain"/>
    <property type="match status" value="1"/>
</dbReference>
<comment type="caution">
    <text evidence="4">The sequence shown here is derived from an EMBL/GenBank/DDBJ whole genome shotgun (WGS) entry which is preliminary data.</text>
</comment>
<reference evidence="4 5" key="1">
    <citation type="submission" date="2017-10" db="EMBL/GenBank/DDBJ databases">
        <title>The draft genome sequence of Williamsia sp. BULT 1.1 isolated from the semi-arid grassland soils from South Africa.</title>
        <authorList>
            <person name="Kabwe M.H."/>
            <person name="Govender N."/>
            <person name="Mutseka Lunga P."/>
            <person name="Vikram S."/>
            <person name="Makhalanyane T.P."/>
        </authorList>
    </citation>
    <scope>NUCLEOTIDE SEQUENCE [LARGE SCALE GENOMIC DNA]</scope>
    <source>
        <strain evidence="4 5">BULT 1.1</strain>
    </source>
</reference>
<feature type="transmembrane region" description="Helical" evidence="2">
    <location>
        <begin position="186"/>
        <end position="206"/>
    </location>
</feature>
<dbReference type="EMBL" id="PEBD01000008">
    <property type="protein sequence ID" value="PHV66756.1"/>
    <property type="molecule type" value="Genomic_DNA"/>
</dbReference>
<gene>
    <name evidence="4" type="ORF">CSW57_10800</name>
</gene>
<feature type="transmembrane region" description="Helical" evidence="2">
    <location>
        <begin position="156"/>
        <end position="174"/>
    </location>
</feature>
<dbReference type="GO" id="GO:0016020">
    <property type="term" value="C:membrane"/>
    <property type="evidence" value="ECO:0007669"/>
    <property type="project" value="TreeGrafter"/>
</dbReference>
<keyword evidence="2" id="KW-0472">Membrane</keyword>
<feature type="region of interest" description="Disordered" evidence="1">
    <location>
        <begin position="1"/>
        <end position="29"/>
    </location>
</feature>
<organism evidence="4 5">
    <name type="scientific">Williamsia marianensis</name>
    <dbReference type="NCBI Taxonomy" id="85044"/>
    <lineage>
        <taxon>Bacteria</taxon>
        <taxon>Bacillati</taxon>
        <taxon>Actinomycetota</taxon>
        <taxon>Actinomycetes</taxon>
        <taxon>Mycobacteriales</taxon>
        <taxon>Nocardiaceae</taxon>
        <taxon>Williamsia</taxon>
    </lineage>
</organism>
<evidence type="ECO:0000313" key="5">
    <source>
        <dbReference type="Proteomes" id="UP000225108"/>
    </source>
</evidence>
<dbReference type="PROSITE" id="PS50255">
    <property type="entry name" value="CYTOCHROME_B5_2"/>
    <property type="match status" value="1"/>
</dbReference>
<dbReference type="GO" id="GO:0016717">
    <property type="term" value="F:oxidoreductase activity, acting on paired donors, with oxidation of a pair of donors resulting in the reduction of molecular oxygen to two molecules of water"/>
    <property type="evidence" value="ECO:0007669"/>
    <property type="project" value="TreeGrafter"/>
</dbReference>
<dbReference type="PANTHER" id="PTHR19353">
    <property type="entry name" value="FATTY ACID DESATURASE 2"/>
    <property type="match status" value="1"/>
</dbReference>
<feature type="transmembrane region" description="Helical" evidence="2">
    <location>
        <begin position="309"/>
        <end position="330"/>
    </location>
</feature>
<dbReference type="GO" id="GO:0006636">
    <property type="term" value="P:unsaturated fatty acid biosynthetic process"/>
    <property type="evidence" value="ECO:0007669"/>
    <property type="project" value="UniProtKB-ARBA"/>
</dbReference>
<evidence type="ECO:0000259" key="3">
    <source>
        <dbReference type="PROSITE" id="PS50255"/>
    </source>
</evidence>
<dbReference type="SUPFAM" id="SSF55856">
    <property type="entry name" value="Cytochrome b5-like heme/steroid binding domain"/>
    <property type="match status" value="1"/>
</dbReference>
<evidence type="ECO:0000313" key="4">
    <source>
        <dbReference type="EMBL" id="PHV66756.1"/>
    </source>
</evidence>
<dbReference type="PANTHER" id="PTHR19353:SF19">
    <property type="entry name" value="DELTA(5) FATTY ACID DESATURASE C-RELATED"/>
    <property type="match status" value="1"/>
</dbReference>
<dbReference type="Proteomes" id="UP000225108">
    <property type="component" value="Unassembled WGS sequence"/>
</dbReference>
<protein>
    <recommendedName>
        <fullName evidence="3">Cytochrome b5 heme-binding domain-containing protein</fullName>
    </recommendedName>
</protein>
<keyword evidence="2" id="KW-0812">Transmembrane</keyword>
<dbReference type="InterPro" id="IPR012171">
    <property type="entry name" value="Fatty_acid_desaturase"/>
</dbReference>
<dbReference type="InterPro" id="IPR005804">
    <property type="entry name" value="FA_desaturase_dom"/>
</dbReference>
<evidence type="ECO:0000256" key="2">
    <source>
        <dbReference type="SAM" id="Phobius"/>
    </source>
</evidence>
<accession>A0A2G3PLX2</accession>
<dbReference type="AlphaFoldDB" id="A0A2G3PLX2"/>
<evidence type="ECO:0000256" key="1">
    <source>
        <dbReference type="SAM" id="MobiDB-lite"/>
    </source>
</evidence>